<reference evidence="2 3" key="1">
    <citation type="journal article" date="2018" name="Cell">
        <title>The Chara Genome: Secondary Complexity and Implications for Plant Terrestrialization.</title>
        <authorList>
            <person name="Nishiyama T."/>
            <person name="Sakayama H."/>
            <person name="Vries J.D."/>
            <person name="Buschmann H."/>
            <person name="Saint-Marcoux D."/>
            <person name="Ullrich K.K."/>
            <person name="Haas F.B."/>
            <person name="Vanderstraeten L."/>
            <person name="Becker D."/>
            <person name="Lang D."/>
            <person name="Vosolsobe S."/>
            <person name="Rombauts S."/>
            <person name="Wilhelmsson P.K.I."/>
            <person name="Janitza P."/>
            <person name="Kern R."/>
            <person name="Heyl A."/>
            <person name="Rumpler F."/>
            <person name="Villalobos L.I.A.C."/>
            <person name="Clay J.M."/>
            <person name="Skokan R."/>
            <person name="Toyoda A."/>
            <person name="Suzuki Y."/>
            <person name="Kagoshima H."/>
            <person name="Schijlen E."/>
            <person name="Tajeshwar N."/>
            <person name="Catarino B."/>
            <person name="Hetherington A.J."/>
            <person name="Saltykova A."/>
            <person name="Bonnot C."/>
            <person name="Breuninger H."/>
            <person name="Symeonidi A."/>
            <person name="Radhakrishnan G.V."/>
            <person name="Van Nieuwerburgh F."/>
            <person name="Deforce D."/>
            <person name="Chang C."/>
            <person name="Karol K.G."/>
            <person name="Hedrich R."/>
            <person name="Ulvskov P."/>
            <person name="Glockner G."/>
            <person name="Delwiche C.F."/>
            <person name="Petrasek J."/>
            <person name="Van de Peer Y."/>
            <person name="Friml J."/>
            <person name="Beilby M."/>
            <person name="Dolan L."/>
            <person name="Kohara Y."/>
            <person name="Sugano S."/>
            <person name="Fujiyama A."/>
            <person name="Delaux P.-M."/>
            <person name="Quint M."/>
            <person name="TheiBen G."/>
            <person name="Hagemann M."/>
            <person name="Harholt J."/>
            <person name="Dunand C."/>
            <person name="Zachgo S."/>
            <person name="Langdale J."/>
            <person name="Maumus F."/>
            <person name="Straeten D.V.D."/>
            <person name="Gould S.B."/>
            <person name="Rensing S.A."/>
        </authorList>
    </citation>
    <scope>NUCLEOTIDE SEQUENCE [LARGE SCALE GENOMIC DNA]</scope>
    <source>
        <strain evidence="2 3">S276</strain>
    </source>
</reference>
<dbReference type="GO" id="GO:0003824">
    <property type="term" value="F:catalytic activity"/>
    <property type="evidence" value="ECO:0007669"/>
    <property type="project" value="InterPro"/>
</dbReference>
<dbReference type="Gene3D" id="2.60.40.1120">
    <property type="entry name" value="Carboxypeptidase-like, regulatory domain"/>
    <property type="match status" value="1"/>
</dbReference>
<dbReference type="InterPro" id="IPR051850">
    <property type="entry name" value="Polysacch_Lyase_4"/>
</dbReference>
<proteinExistence type="predicted"/>
<dbReference type="InterPro" id="IPR013784">
    <property type="entry name" value="Carb-bd-like_fold"/>
</dbReference>
<dbReference type="GO" id="GO:0005975">
    <property type="term" value="P:carbohydrate metabolic process"/>
    <property type="evidence" value="ECO:0007669"/>
    <property type="project" value="InterPro"/>
</dbReference>
<dbReference type="CDD" id="cd10316">
    <property type="entry name" value="RGL4_M"/>
    <property type="match status" value="1"/>
</dbReference>
<dbReference type="Gene3D" id="2.70.98.10">
    <property type="match status" value="1"/>
</dbReference>
<dbReference type="PANTHER" id="PTHR32018">
    <property type="entry name" value="RHAMNOGALACTURONATE LYASE FAMILY PROTEIN"/>
    <property type="match status" value="1"/>
</dbReference>
<dbReference type="AlphaFoldDB" id="A0A388K5D3"/>
<accession>A0A388K5D3</accession>
<dbReference type="PANTHER" id="PTHR32018:SF1">
    <property type="entry name" value="RHAMNOGALACTURONAN ENDOLYASE"/>
    <property type="match status" value="1"/>
</dbReference>
<dbReference type="EMBL" id="BFEA01000059">
    <property type="protein sequence ID" value="GBG65229.1"/>
    <property type="molecule type" value="Genomic_DNA"/>
</dbReference>
<keyword evidence="3" id="KW-1185">Reference proteome</keyword>
<dbReference type="SUPFAM" id="SSF49452">
    <property type="entry name" value="Starch-binding domain-like"/>
    <property type="match status" value="1"/>
</dbReference>
<dbReference type="GO" id="GO:0030246">
    <property type="term" value="F:carbohydrate binding"/>
    <property type="evidence" value="ECO:0007669"/>
    <property type="project" value="InterPro"/>
</dbReference>
<protein>
    <recommendedName>
        <fullName evidence="1">Rhamnogalacturonan lyase domain-containing protein</fullName>
    </recommendedName>
</protein>
<dbReference type="InterPro" id="IPR011013">
    <property type="entry name" value="Gal_mutarotase_sf_dom"/>
</dbReference>
<dbReference type="Gramene" id="GBG65229">
    <property type="protein sequence ID" value="GBG65229"/>
    <property type="gene ID" value="CBR_g50020"/>
</dbReference>
<dbReference type="CDD" id="cd10320">
    <property type="entry name" value="RGL4_N"/>
    <property type="match status" value="1"/>
</dbReference>
<evidence type="ECO:0000313" key="2">
    <source>
        <dbReference type="EMBL" id="GBG65229.1"/>
    </source>
</evidence>
<evidence type="ECO:0000259" key="1">
    <source>
        <dbReference type="Pfam" id="PF14686"/>
    </source>
</evidence>
<evidence type="ECO:0000313" key="3">
    <source>
        <dbReference type="Proteomes" id="UP000265515"/>
    </source>
</evidence>
<feature type="domain" description="Rhamnogalacturonan lyase" evidence="1">
    <location>
        <begin position="437"/>
        <end position="503"/>
    </location>
</feature>
<dbReference type="InterPro" id="IPR010325">
    <property type="entry name" value="Rhamnogal_lyase"/>
</dbReference>
<dbReference type="InterPro" id="IPR014718">
    <property type="entry name" value="GH-type_carb-bd"/>
</dbReference>
<comment type="caution">
    <text evidence="2">The sequence shown here is derived from an EMBL/GenBank/DDBJ whole genome shotgun (WGS) entry which is preliminary data.</text>
</comment>
<dbReference type="Pfam" id="PF06045">
    <property type="entry name" value="Rhamnogal_lyase"/>
    <property type="match status" value="1"/>
</dbReference>
<dbReference type="OMA" id="HECIAAN"/>
<dbReference type="Proteomes" id="UP000265515">
    <property type="component" value="Unassembled WGS sequence"/>
</dbReference>
<dbReference type="SUPFAM" id="SSF74650">
    <property type="entry name" value="Galactose mutarotase-like"/>
    <property type="match status" value="1"/>
</dbReference>
<sequence length="609" mass="68168">MDRQFISSYIFVVFVIATFMGTLPDLAHTVQASSPQSDRGAVTVTEGSNYVLLSNGIVTVEFSRGGLLNESADANGDSDSNSTWSILDFPENLGSENFRTTSAPLVQGGNGSAGSAASGNRNPGGYYDMTWASCDGRECAAYERFSADEYRRITPESVTDRVEISFVQFPTKEQRGAPVKIDMRYVMHRGDRGFYSYLVLDHAGNDSTIHIGELRLVLRLNRDKFEYAALAHDRRRHMPGEIDRSPERSSKLAFKEARLLTNPVNPEFKYEFEHKYHYTADIKDMQVHGWVGPTSNPAVGMWLISPSRMEYMGGGPEKQDLTVQVGPIILNMLHSGHYGTPAVSILHGQAWRKTYGPYFFYVNGEPVCSSSSGEEAYHGCLWKDALSRAAKEESLWPYHWAVSSDYPGKGSRSSVSGTIHVEDPEWDKTTFGRGTDNSWVGLAAEGRPGTWAASSSGYQFWAKIQRNGHFHIPNVRPGSYSLFAYVHGVIGDFVLQEKVVVGSEGGPIDVGRKVIRPPRNGRTIWSIGIPNRSFGEFFVPVLNPRSQRPYPSTGPNSWRNYGSWLRYTEVYPDGDPVFHIDRSDYARDWRAKVPETGSRCRAWLKTRRR</sequence>
<gene>
    <name evidence="2" type="ORF">CBR_g50020</name>
</gene>
<dbReference type="Pfam" id="PF14686">
    <property type="entry name" value="fn3_3"/>
    <property type="match status" value="1"/>
</dbReference>
<organism evidence="2 3">
    <name type="scientific">Chara braunii</name>
    <name type="common">Braun's stonewort</name>
    <dbReference type="NCBI Taxonomy" id="69332"/>
    <lineage>
        <taxon>Eukaryota</taxon>
        <taxon>Viridiplantae</taxon>
        <taxon>Streptophyta</taxon>
        <taxon>Charophyceae</taxon>
        <taxon>Charales</taxon>
        <taxon>Characeae</taxon>
        <taxon>Chara</taxon>
    </lineage>
</organism>
<dbReference type="OrthoDB" id="2130367at2759"/>
<dbReference type="InterPro" id="IPR029413">
    <property type="entry name" value="RG-lyase_II"/>
</dbReference>
<name>A0A388K5D3_CHABU</name>